<accession>A0AAU9L536</accession>
<organism evidence="2 3">
    <name type="scientific">Peronospora belbahrii</name>
    <dbReference type="NCBI Taxonomy" id="622444"/>
    <lineage>
        <taxon>Eukaryota</taxon>
        <taxon>Sar</taxon>
        <taxon>Stramenopiles</taxon>
        <taxon>Oomycota</taxon>
        <taxon>Peronosporomycetes</taxon>
        <taxon>Peronosporales</taxon>
        <taxon>Peronosporaceae</taxon>
        <taxon>Peronospora</taxon>
    </lineage>
</organism>
<dbReference type="AlphaFoldDB" id="A0AAU9L536"/>
<evidence type="ECO:0000313" key="3">
    <source>
        <dbReference type="Proteomes" id="UP001160483"/>
    </source>
</evidence>
<protein>
    <submittedName>
        <fullName evidence="2">Uncharacterized protein</fullName>
    </submittedName>
</protein>
<proteinExistence type="predicted"/>
<sequence>MSAALKESQDALSHHVVTNAMMRIATRQRCGNARGAHSPSSCGSKTGHAGADTPTGVPVQKLARFLLANNHDDCANAHHSDTKGGERSYLKPNLLELLAAKNRGPMKTFQDRFCFSSTRHRPRYVRLRRNGQSGEEIRKMELNLDTISGGF</sequence>
<evidence type="ECO:0000256" key="1">
    <source>
        <dbReference type="SAM" id="MobiDB-lite"/>
    </source>
</evidence>
<gene>
    <name evidence="2" type="ORF">PBS003_LOCUS8322</name>
</gene>
<comment type="caution">
    <text evidence="2">The sequence shown here is derived from an EMBL/GenBank/DDBJ whole genome shotgun (WGS) entry which is preliminary data.</text>
</comment>
<evidence type="ECO:0000313" key="2">
    <source>
        <dbReference type="EMBL" id="CAH0481717.1"/>
    </source>
</evidence>
<feature type="region of interest" description="Disordered" evidence="1">
    <location>
        <begin position="28"/>
        <end position="55"/>
    </location>
</feature>
<dbReference type="Proteomes" id="UP001160483">
    <property type="component" value="Unassembled WGS sequence"/>
</dbReference>
<reference evidence="2" key="1">
    <citation type="submission" date="2021-11" db="EMBL/GenBank/DDBJ databases">
        <authorList>
            <person name="Islam A."/>
            <person name="Islam S."/>
            <person name="Flora M.S."/>
            <person name="Rahman M."/>
            <person name="Ziaur R.M."/>
            <person name="Epstein J.H."/>
            <person name="Hassan M."/>
            <person name="Klassen M."/>
            <person name="Woodard K."/>
            <person name="Webb A."/>
            <person name="Webby R.J."/>
            <person name="El Zowalaty M.E."/>
        </authorList>
    </citation>
    <scope>NUCLEOTIDE SEQUENCE</scope>
    <source>
        <strain evidence="2">Pbs3</strain>
    </source>
</reference>
<name>A0AAU9L536_9STRA</name>
<dbReference type="EMBL" id="CAKKTJ010000330">
    <property type="protein sequence ID" value="CAH0481717.1"/>
    <property type="molecule type" value="Genomic_DNA"/>
</dbReference>